<name>A0A852UUT9_9ACTN</name>
<protein>
    <recommendedName>
        <fullName evidence="4">SIMPL domain-containing protein</fullName>
    </recommendedName>
</protein>
<dbReference type="Pfam" id="PF04402">
    <property type="entry name" value="SIMPL"/>
    <property type="match status" value="1"/>
</dbReference>
<evidence type="ECO:0008006" key="4">
    <source>
        <dbReference type="Google" id="ProtNLM"/>
    </source>
</evidence>
<keyword evidence="3" id="KW-1185">Reference proteome</keyword>
<feature type="chain" id="PRO_5032385849" description="SIMPL domain-containing protein" evidence="1">
    <location>
        <begin position="29"/>
        <end position="249"/>
    </location>
</feature>
<accession>A0A852UUT9</accession>
<evidence type="ECO:0000313" key="3">
    <source>
        <dbReference type="Proteomes" id="UP000576393"/>
    </source>
</evidence>
<evidence type="ECO:0000313" key="2">
    <source>
        <dbReference type="EMBL" id="NYF38874.1"/>
    </source>
</evidence>
<dbReference type="EMBL" id="JACCCO010000001">
    <property type="protein sequence ID" value="NYF38874.1"/>
    <property type="molecule type" value="Genomic_DNA"/>
</dbReference>
<sequence>MIKVFHALAAAAAAAAIATAGMCGTALAGTDPGVGPAVGAARAAADDYPPKVTVMGEGELLVTPDIMRLNAGVEVRTDTPGQAFSQARQAAARLTQALLDAGIAPKDLRTTELSLAPVYDDYPKIAGYRAAQGVEVVVRDLDNADKAVDTVVSVGPEARLNGVSFELSDNNAALRAARDLAFADAKARAQQYARLAGGTLGDVLTIREQDVTPPRPIMFAAAGIADRSSISPGQQNISVHVQVVYSMMV</sequence>
<dbReference type="Gene3D" id="3.30.70.2970">
    <property type="entry name" value="Protein of unknown function (DUF541), domain 2"/>
    <property type="match status" value="1"/>
</dbReference>
<dbReference type="InterPro" id="IPR007497">
    <property type="entry name" value="SIMPL/DUF541"/>
</dbReference>
<dbReference type="Proteomes" id="UP000576393">
    <property type="component" value="Unassembled WGS sequence"/>
</dbReference>
<dbReference type="GO" id="GO:0006974">
    <property type="term" value="P:DNA damage response"/>
    <property type="evidence" value="ECO:0007669"/>
    <property type="project" value="TreeGrafter"/>
</dbReference>
<comment type="caution">
    <text evidence="2">The sequence shown here is derived from an EMBL/GenBank/DDBJ whole genome shotgun (WGS) entry which is preliminary data.</text>
</comment>
<proteinExistence type="predicted"/>
<dbReference type="Gene3D" id="3.30.110.170">
    <property type="entry name" value="Protein of unknown function (DUF541), domain 1"/>
    <property type="match status" value="1"/>
</dbReference>
<dbReference type="AlphaFoldDB" id="A0A852UUT9"/>
<organism evidence="2 3">
    <name type="scientific">Streptosporangium sandarakinum</name>
    <dbReference type="NCBI Taxonomy" id="1260955"/>
    <lineage>
        <taxon>Bacteria</taxon>
        <taxon>Bacillati</taxon>
        <taxon>Actinomycetota</taxon>
        <taxon>Actinomycetes</taxon>
        <taxon>Streptosporangiales</taxon>
        <taxon>Streptosporangiaceae</taxon>
        <taxon>Streptosporangium</taxon>
    </lineage>
</organism>
<dbReference type="InterPro" id="IPR052022">
    <property type="entry name" value="26kDa_periplasmic_antigen"/>
</dbReference>
<dbReference type="PANTHER" id="PTHR34387">
    <property type="entry name" value="SLR1258 PROTEIN"/>
    <property type="match status" value="1"/>
</dbReference>
<feature type="signal peptide" evidence="1">
    <location>
        <begin position="1"/>
        <end position="28"/>
    </location>
</feature>
<dbReference type="RefSeq" id="WP_179818565.1">
    <property type="nucleotide sequence ID" value="NZ_JACCCO010000001.1"/>
</dbReference>
<gene>
    <name evidence="2" type="ORF">HDA43_001033</name>
</gene>
<dbReference type="PANTHER" id="PTHR34387:SF1">
    <property type="entry name" value="PERIPLASMIC IMMUNOGENIC PROTEIN"/>
    <property type="match status" value="1"/>
</dbReference>
<evidence type="ECO:0000256" key="1">
    <source>
        <dbReference type="SAM" id="SignalP"/>
    </source>
</evidence>
<reference evidence="2 3" key="1">
    <citation type="submission" date="2020-07" db="EMBL/GenBank/DDBJ databases">
        <title>Sequencing the genomes of 1000 actinobacteria strains.</title>
        <authorList>
            <person name="Klenk H.-P."/>
        </authorList>
    </citation>
    <scope>NUCLEOTIDE SEQUENCE [LARGE SCALE GENOMIC DNA]</scope>
    <source>
        <strain evidence="2 3">DSM 45763</strain>
    </source>
</reference>
<keyword evidence="1" id="KW-0732">Signal</keyword>